<dbReference type="EMBL" id="WOWK01000023">
    <property type="protein sequence ID" value="KAF0327516.1"/>
    <property type="molecule type" value="Genomic_DNA"/>
</dbReference>
<dbReference type="AlphaFoldDB" id="A0A8H3WKL5"/>
<dbReference type="Proteomes" id="UP000434172">
    <property type="component" value="Unassembled WGS sequence"/>
</dbReference>
<evidence type="ECO:0000313" key="2">
    <source>
        <dbReference type="EMBL" id="KAF0327516.1"/>
    </source>
</evidence>
<name>A0A8H3WKL5_9PEZI</name>
<feature type="compositionally biased region" description="Polar residues" evidence="1">
    <location>
        <begin position="86"/>
        <end position="101"/>
    </location>
</feature>
<keyword evidence="3" id="KW-1185">Reference proteome</keyword>
<sequence length="174" mass="19909">MNGWKEGKASHLLLLPAFQTRRRQQLLTLPFLTRPECVQSIPAGHNSRSSIPSPASMARTRNYHQSNPNSPHRSHRDRRRWPPPASTTAAKRINTSTSPPLQEQEHVHDTARCQLPSIDSASVCFFVICIRHCRLISSSVQHHLCSRIQAMETLTMPIQITKHHVYRRHRNAAH</sequence>
<evidence type="ECO:0000313" key="3">
    <source>
        <dbReference type="Proteomes" id="UP000434172"/>
    </source>
</evidence>
<comment type="caution">
    <text evidence="2">The sequence shown here is derived from an EMBL/GenBank/DDBJ whole genome shotgun (WGS) entry which is preliminary data.</text>
</comment>
<feature type="compositionally biased region" description="Basic residues" evidence="1">
    <location>
        <begin position="72"/>
        <end position="81"/>
    </location>
</feature>
<protein>
    <submittedName>
        <fullName evidence="2">Uncharacterized protein</fullName>
    </submittedName>
</protein>
<evidence type="ECO:0000256" key="1">
    <source>
        <dbReference type="SAM" id="MobiDB-lite"/>
    </source>
</evidence>
<proteinExistence type="predicted"/>
<feature type="region of interest" description="Disordered" evidence="1">
    <location>
        <begin position="40"/>
        <end position="106"/>
    </location>
</feature>
<reference evidence="2 3" key="1">
    <citation type="submission" date="2019-12" db="EMBL/GenBank/DDBJ databases">
        <title>A genome sequence resource for the geographically widespread anthracnose pathogen Colletotrichum asianum.</title>
        <authorList>
            <person name="Meng Y."/>
        </authorList>
    </citation>
    <scope>NUCLEOTIDE SEQUENCE [LARGE SCALE GENOMIC DNA]</scope>
    <source>
        <strain evidence="2 3">ICMP 18580</strain>
    </source>
</reference>
<organism evidence="2 3">
    <name type="scientific">Colletotrichum asianum</name>
    <dbReference type="NCBI Taxonomy" id="702518"/>
    <lineage>
        <taxon>Eukaryota</taxon>
        <taxon>Fungi</taxon>
        <taxon>Dikarya</taxon>
        <taxon>Ascomycota</taxon>
        <taxon>Pezizomycotina</taxon>
        <taxon>Sordariomycetes</taxon>
        <taxon>Hypocreomycetidae</taxon>
        <taxon>Glomerellales</taxon>
        <taxon>Glomerellaceae</taxon>
        <taxon>Colletotrichum</taxon>
        <taxon>Colletotrichum gloeosporioides species complex</taxon>
    </lineage>
</organism>
<gene>
    <name evidence="2" type="ORF">GQ607_005377</name>
</gene>
<accession>A0A8H3WKL5</accession>